<gene>
    <name evidence="15" type="primary">cirA_9</name>
    <name evidence="15" type="ORF">MBHS_04604</name>
</gene>
<keyword evidence="9 15" id="KW-0675">Receptor</keyword>
<dbReference type="PROSITE" id="PS52016">
    <property type="entry name" value="TONB_DEPENDENT_REC_3"/>
    <property type="match status" value="1"/>
</dbReference>
<evidence type="ECO:0000259" key="13">
    <source>
        <dbReference type="Pfam" id="PF00593"/>
    </source>
</evidence>
<comment type="similarity">
    <text evidence="2">Belongs to the TonB-dependent receptor family. Hemoglobin/haptoglobin binding protein subfamily.</text>
</comment>
<evidence type="ECO:0000313" key="16">
    <source>
        <dbReference type="Proteomes" id="UP000236724"/>
    </source>
</evidence>
<dbReference type="PANTHER" id="PTHR30069">
    <property type="entry name" value="TONB-DEPENDENT OUTER MEMBRANE RECEPTOR"/>
    <property type="match status" value="1"/>
</dbReference>
<dbReference type="GO" id="GO:0044718">
    <property type="term" value="P:siderophore transmembrane transport"/>
    <property type="evidence" value="ECO:0007669"/>
    <property type="project" value="TreeGrafter"/>
</dbReference>
<evidence type="ECO:0000256" key="11">
    <source>
        <dbReference type="PROSITE-ProRule" id="PRU01360"/>
    </source>
</evidence>
<evidence type="ECO:0000259" key="14">
    <source>
        <dbReference type="Pfam" id="PF07715"/>
    </source>
</evidence>
<evidence type="ECO:0000256" key="10">
    <source>
        <dbReference type="ARBA" id="ARBA00023237"/>
    </source>
</evidence>
<dbReference type="PANTHER" id="PTHR30069:SF29">
    <property type="entry name" value="HEMOGLOBIN AND HEMOGLOBIN-HAPTOGLOBIN-BINDING PROTEIN 1-RELATED"/>
    <property type="match status" value="1"/>
</dbReference>
<evidence type="ECO:0000256" key="8">
    <source>
        <dbReference type="ARBA" id="ARBA00023136"/>
    </source>
</evidence>
<dbReference type="InterPro" id="IPR012910">
    <property type="entry name" value="Plug_dom"/>
</dbReference>
<keyword evidence="6" id="KW-0732">Signal</keyword>
<dbReference type="SUPFAM" id="SSF56935">
    <property type="entry name" value="Porins"/>
    <property type="match status" value="1"/>
</dbReference>
<dbReference type="InterPro" id="IPR037066">
    <property type="entry name" value="Plug_dom_sf"/>
</dbReference>
<dbReference type="GO" id="GO:0009279">
    <property type="term" value="C:cell outer membrane"/>
    <property type="evidence" value="ECO:0007669"/>
    <property type="project" value="UniProtKB-SubCell"/>
</dbReference>
<dbReference type="InterPro" id="IPR039426">
    <property type="entry name" value="TonB-dep_rcpt-like"/>
</dbReference>
<sequence length="690" mass="78195">MKYLVNYLALFTLFHIPFVYSKDKQINNLLGMSLEELMNVETSISTNSKQKLSTAPAAVTLITAEDIKATGATNLADILKAVPGIYVRYNHFGLRPLIGFRGSNSKQTLVMINGSSVGDLMWRLGIFWKGLPVNMIERVEIIRGPGSALFGTDASAGVINVITKTAGIISRAEVGLRSGSFNTQTAWMEYGGQWNGFDVAMTAGLFRTDGHDPLIASDAQSRRDRTSGSHASLAPGVAQFGWKNNDLHLSLTRKHWRLQADYMQHDDLEIGLTGAGALDPVTKGKDSYLELGLFYENEQFDKNWGLETEIRYRRVAYSSGDGFQEWPPGFSDSKGTYPDGVLNHMESAEHRLNTEVSGLYHGIKNHAIRLGGGYSWHDLYYVKHLVNFGNDANGTPLPAGGSLVDISNSAYAFAPEKTRSIYYLFLQDVWHISDDWELTAGLRYDYYSDFGNALNPRFALVWQTNNKLTTKLMYGQAFRAPGFQELFAETSFTLPNSELDPEQSETWELSLAYAFNKNIHLGMNLYHFKQSNFISAHSIPGLSKRKYQNSGEHIIHGVELEAWWQPLENLRLTVNYNYRDPDDSPFRAIGTPKQLAYFRTDWRFLPHWNWNMQSNWIGTRNRRANDQRADLDAYWNTDTTLRYHGINKWEFSVSARNLFNVDGREYTGASIPDDLPLPGRSFHAEMRYRF</sequence>
<keyword evidence="5 11" id="KW-0812">Transmembrane</keyword>
<protein>
    <submittedName>
        <fullName evidence="15">Colicin I receptor</fullName>
    </submittedName>
</protein>
<keyword evidence="16" id="KW-1185">Reference proteome</keyword>
<comment type="subcellular location">
    <subcellularLocation>
        <location evidence="1 11">Cell outer membrane</location>
        <topology evidence="1 11">Multi-pass membrane protein</topology>
    </subcellularLocation>
</comment>
<accession>A0A1H6FF68</accession>
<dbReference type="OrthoDB" id="9764669at2"/>
<dbReference type="Gene3D" id="2.170.130.10">
    <property type="entry name" value="TonB-dependent receptor, plug domain"/>
    <property type="match status" value="1"/>
</dbReference>
<evidence type="ECO:0000256" key="6">
    <source>
        <dbReference type="ARBA" id="ARBA00022729"/>
    </source>
</evidence>
<evidence type="ECO:0000256" key="1">
    <source>
        <dbReference type="ARBA" id="ARBA00004571"/>
    </source>
</evidence>
<evidence type="ECO:0000256" key="7">
    <source>
        <dbReference type="ARBA" id="ARBA00023077"/>
    </source>
</evidence>
<dbReference type="Pfam" id="PF07715">
    <property type="entry name" value="Plug"/>
    <property type="match status" value="1"/>
</dbReference>
<evidence type="ECO:0000256" key="4">
    <source>
        <dbReference type="ARBA" id="ARBA00022452"/>
    </source>
</evidence>
<dbReference type="Pfam" id="PF00593">
    <property type="entry name" value="TonB_dep_Rec_b-barrel"/>
    <property type="match status" value="1"/>
</dbReference>
<proteinExistence type="inferred from homology"/>
<feature type="domain" description="TonB-dependent receptor plug" evidence="14">
    <location>
        <begin position="52"/>
        <end position="158"/>
    </location>
</feature>
<dbReference type="Gene3D" id="2.40.170.20">
    <property type="entry name" value="TonB-dependent receptor, beta-barrel domain"/>
    <property type="match status" value="1"/>
</dbReference>
<dbReference type="EMBL" id="FMSV02000556">
    <property type="protein sequence ID" value="SEH08712.1"/>
    <property type="molecule type" value="Genomic_DNA"/>
</dbReference>
<evidence type="ECO:0000256" key="3">
    <source>
        <dbReference type="ARBA" id="ARBA00022448"/>
    </source>
</evidence>
<keyword evidence="10 11" id="KW-0998">Cell outer membrane</keyword>
<evidence type="ECO:0000256" key="9">
    <source>
        <dbReference type="ARBA" id="ARBA00023170"/>
    </source>
</evidence>
<keyword evidence="7 12" id="KW-0798">TonB box</keyword>
<feature type="domain" description="TonB-dependent receptor-like beta-barrel" evidence="13">
    <location>
        <begin position="285"/>
        <end position="658"/>
    </location>
</feature>
<evidence type="ECO:0000256" key="2">
    <source>
        <dbReference type="ARBA" id="ARBA00008143"/>
    </source>
</evidence>
<reference evidence="15 16" key="1">
    <citation type="submission" date="2016-10" db="EMBL/GenBank/DDBJ databases">
        <authorList>
            <person name="de Groot N.N."/>
        </authorList>
    </citation>
    <scope>NUCLEOTIDE SEQUENCE [LARGE SCALE GENOMIC DNA]</scope>
    <source>
        <strain evidence="15">MBHS1</strain>
    </source>
</reference>
<keyword evidence="3 11" id="KW-0813">Transport</keyword>
<dbReference type="InterPro" id="IPR036942">
    <property type="entry name" value="Beta-barrel_TonB_sf"/>
</dbReference>
<name>A0A1H6FF68_9GAMM</name>
<dbReference type="RefSeq" id="WP_103922230.1">
    <property type="nucleotide sequence ID" value="NZ_FMSV02000556.1"/>
</dbReference>
<dbReference type="Proteomes" id="UP000236724">
    <property type="component" value="Unassembled WGS sequence"/>
</dbReference>
<evidence type="ECO:0000313" key="15">
    <source>
        <dbReference type="EMBL" id="SEH08712.1"/>
    </source>
</evidence>
<dbReference type="AlphaFoldDB" id="A0A1H6FF68"/>
<keyword evidence="8 11" id="KW-0472">Membrane</keyword>
<organism evidence="15 16">
    <name type="scientific">Candidatus Venteria ishoeyi</name>
    <dbReference type="NCBI Taxonomy" id="1899563"/>
    <lineage>
        <taxon>Bacteria</taxon>
        <taxon>Pseudomonadati</taxon>
        <taxon>Pseudomonadota</taxon>
        <taxon>Gammaproteobacteria</taxon>
        <taxon>Thiotrichales</taxon>
        <taxon>Thiotrichaceae</taxon>
        <taxon>Venteria</taxon>
    </lineage>
</organism>
<keyword evidence="4 11" id="KW-1134">Transmembrane beta strand</keyword>
<dbReference type="CDD" id="cd01347">
    <property type="entry name" value="ligand_gated_channel"/>
    <property type="match status" value="1"/>
</dbReference>
<dbReference type="GO" id="GO:0015344">
    <property type="term" value="F:siderophore uptake transmembrane transporter activity"/>
    <property type="evidence" value="ECO:0007669"/>
    <property type="project" value="TreeGrafter"/>
</dbReference>
<dbReference type="InterPro" id="IPR000531">
    <property type="entry name" value="Beta-barrel_TonB"/>
</dbReference>
<evidence type="ECO:0000256" key="12">
    <source>
        <dbReference type="RuleBase" id="RU003357"/>
    </source>
</evidence>
<evidence type="ECO:0000256" key="5">
    <source>
        <dbReference type="ARBA" id="ARBA00022692"/>
    </source>
</evidence>